<organism evidence="1 2">
    <name type="scientific">Aristaeella lactis</name>
    <dbReference type="NCBI Taxonomy" id="3046383"/>
    <lineage>
        <taxon>Bacteria</taxon>
        <taxon>Bacillati</taxon>
        <taxon>Bacillota</taxon>
        <taxon>Clostridia</taxon>
        <taxon>Eubacteriales</taxon>
        <taxon>Aristaeellaceae</taxon>
        <taxon>Aristaeella</taxon>
    </lineage>
</organism>
<reference evidence="1" key="1">
    <citation type="submission" date="2017-04" db="EMBL/GenBank/DDBJ databases">
        <authorList>
            <person name="Varghese N."/>
            <person name="Submissions S."/>
        </authorList>
    </citation>
    <scope>NUCLEOTIDE SEQUENCE</scope>
    <source>
        <strain evidence="1">WTE2008</strain>
    </source>
</reference>
<proteinExistence type="predicted"/>
<dbReference type="EMBL" id="FWXZ01000001">
    <property type="protein sequence ID" value="SMC43580.1"/>
    <property type="molecule type" value="Genomic_DNA"/>
</dbReference>
<gene>
    <name evidence="1" type="ORF">SAMN06297397_0947</name>
</gene>
<dbReference type="Proteomes" id="UP000192328">
    <property type="component" value="Unassembled WGS sequence"/>
</dbReference>
<comment type="caution">
    <text evidence="1">The sequence shown here is derived from an EMBL/GenBank/DDBJ whole genome shotgun (WGS) entry which is preliminary data.</text>
</comment>
<protein>
    <submittedName>
        <fullName evidence="1">AAA domain-containing protein</fullName>
    </submittedName>
</protein>
<keyword evidence="2" id="KW-1185">Reference proteome</keyword>
<evidence type="ECO:0000313" key="2">
    <source>
        <dbReference type="Proteomes" id="UP000192328"/>
    </source>
</evidence>
<accession>A0AC61PJJ0</accession>
<evidence type="ECO:0000313" key="1">
    <source>
        <dbReference type="EMBL" id="SMC43580.1"/>
    </source>
</evidence>
<sequence length="555" mass="63525">MSINLQSFIKPITYSEIGHNGYQYDKRIFEKGEIVEARHIKIPYILPNPLYSCLPPAATEEELAEAATTRIDFNHNEIIKLPDVVQHEIIGQIKENINIYLPMYYDSSINVRACLQSSYLRRGFPKNDTNLNDITNPLYVYPRTEIQKHGTDGGCQIIGGSGCGKSTSLDPILSFYPQGIRHLLTNGGDFTQIVYLRVDCPVNNVSELYGRIGIQIDYILQRRHCHEFENMLRGSNRTTNSNRSTTLTNLVNAFGIGIIILDEAQNLNLTDKEIIELVNISNTTGVNFIFVSTKPLFPEYKVNEDNRKVIRRFGVGNIADRYCQDTNLFYSIIYELSNYQLFEPEIHMVDMIIDSNNIPRFVINEKYADVLDEIHYFSQGRIGAILSLWIEMNNLYIEDGRNENIDLNFVRKVIHLKLHQQGLISEKESRIARDAFQHKLRIALYDKDDISQDYYINDIPSDADRDVDICCELACNVFNNLHSQLKDNYDDQVLRDAVFSASLNLASKKKTISEDALRQETITILTGAKRKKAKKQTNPASKDEFFASKLNNSST</sequence>
<name>A0AC61PJJ0_9FIRM</name>